<evidence type="ECO:0000313" key="3">
    <source>
        <dbReference type="EMBL" id="AMP15360.1"/>
    </source>
</evidence>
<feature type="compositionally biased region" description="Basic and acidic residues" evidence="1">
    <location>
        <begin position="38"/>
        <end position="67"/>
    </location>
</feature>
<keyword evidence="2" id="KW-0732">Signal</keyword>
<protein>
    <submittedName>
        <fullName evidence="3">Uncharacterized protein</fullName>
    </submittedName>
</protein>
<dbReference type="Gene3D" id="3.10.450.160">
    <property type="entry name" value="inner membrane protein cigr"/>
    <property type="match status" value="1"/>
</dbReference>
<feature type="signal peptide" evidence="2">
    <location>
        <begin position="1"/>
        <end position="27"/>
    </location>
</feature>
<accession>A0ABM5Z8N0</accession>
<reference evidence="3 4" key="1">
    <citation type="submission" date="2015-11" db="EMBL/GenBank/DDBJ databases">
        <title>Exploring the genomic traits of fungus-feeding bacterial genus Collimonas.</title>
        <authorList>
            <person name="Song C."/>
            <person name="Schmidt R."/>
            <person name="de Jager V."/>
            <person name="Krzyzanowska D."/>
            <person name="Jongedijk E."/>
            <person name="Cankar K."/>
            <person name="Beekwilder J."/>
            <person name="van Veen A."/>
            <person name="de Boer W."/>
            <person name="van Veen J.A."/>
            <person name="Garbeva P."/>
        </authorList>
    </citation>
    <scope>NUCLEOTIDE SEQUENCE [LARGE SCALE GENOMIC DNA]</scope>
    <source>
        <strain evidence="3 4">Ter291</strain>
    </source>
</reference>
<feature type="region of interest" description="Disordered" evidence="1">
    <location>
        <begin position="28"/>
        <end position="102"/>
    </location>
</feature>
<feature type="compositionally biased region" description="Basic and acidic residues" evidence="1">
    <location>
        <begin position="74"/>
        <end position="91"/>
    </location>
</feature>
<evidence type="ECO:0000313" key="4">
    <source>
        <dbReference type="Proteomes" id="UP000074914"/>
    </source>
</evidence>
<dbReference type="EMBL" id="CP013236">
    <property type="protein sequence ID" value="AMP15360.1"/>
    <property type="molecule type" value="Genomic_DNA"/>
</dbReference>
<feature type="chain" id="PRO_5046963397" evidence="2">
    <location>
        <begin position="28"/>
        <end position="154"/>
    </location>
</feature>
<gene>
    <name evidence="3" type="ORF">CPter291_3123</name>
</gene>
<keyword evidence="4" id="KW-1185">Reference proteome</keyword>
<name>A0ABM5Z8N0_9BURK</name>
<dbReference type="Proteomes" id="UP000074914">
    <property type="component" value="Chromosome"/>
</dbReference>
<evidence type="ECO:0000256" key="1">
    <source>
        <dbReference type="SAM" id="MobiDB-lite"/>
    </source>
</evidence>
<organism evidence="3 4">
    <name type="scientific">Collimonas pratensis</name>
    <dbReference type="NCBI Taxonomy" id="279113"/>
    <lineage>
        <taxon>Bacteria</taxon>
        <taxon>Pseudomonadati</taxon>
        <taxon>Pseudomonadota</taxon>
        <taxon>Betaproteobacteria</taxon>
        <taxon>Burkholderiales</taxon>
        <taxon>Oxalobacteraceae</taxon>
        <taxon>Collimonas</taxon>
    </lineage>
</organism>
<dbReference type="InterPro" id="IPR024572">
    <property type="entry name" value="RcnB"/>
</dbReference>
<dbReference type="RefSeq" id="WP_062116358.1">
    <property type="nucleotide sequence ID" value="NZ_CP013236.1"/>
</dbReference>
<proteinExistence type="predicted"/>
<sequence>MEKKTTAKTIVSAIMAMSLLTGGLAFGQGFDKPVPGYDQHRDDQQQRNDRPDRRNDRPDRRDDRSDRGNYQGRQQDRGNHNGQREGERGAGPDHAFYRGQRLPPEYRNRQYVVDDWRGHHLNAPPRGYHWVQTGGDYVLVAISTGIILQMLLGN</sequence>
<evidence type="ECO:0000256" key="2">
    <source>
        <dbReference type="SAM" id="SignalP"/>
    </source>
</evidence>
<dbReference type="Pfam" id="PF11776">
    <property type="entry name" value="RcnB"/>
    <property type="match status" value="1"/>
</dbReference>